<name>A0AAW0BEU9_9AGAR</name>
<keyword evidence="2" id="KW-1185">Reference proteome</keyword>
<dbReference type="Proteomes" id="UP001362999">
    <property type="component" value="Unassembled WGS sequence"/>
</dbReference>
<gene>
    <name evidence="1" type="ORF">R3P38DRAFT_1049543</name>
</gene>
<dbReference type="EMBL" id="JAWWNJ010000034">
    <property type="protein sequence ID" value="KAK7024677.1"/>
    <property type="molecule type" value="Genomic_DNA"/>
</dbReference>
<protein>
    <submittedName>
        <fullName evidence="1">Uncharacterized protein</fullName>
    </submittedName>
</protein>
<dbReference type="AlphaFoldDB" id="A0AAW0BEU9"/>
<comment type="caution">
    <text evidence="1">The sequence shown here is derived from an EMBL/GenBank/DDBJ whole genome shotgun (WGS) entry which is preliminary data.</text>
</comment>
<proteinExistence type="predicted"/>
<evidence type="ECO:0000313" key="1">
    <source>
        <dbReference type="EMBL" id="KAK7024677.1"/>
    </source>
</evidence>
<reference evidence="1 2" key="1">
    <citation type="journal article" date="2024" name="J Genomics">
        <title>Draft genome sequencing and assembly of Favolaschia claudopus CIRM-BRFM 2984 isolated from oak limbs.</title>
        <authorList>
            <person name="Navarro D."/>
            <person name="Drula E."/>
            <person name="Chaduli D."/>
            <person name="Cazenave R."/>
            <person name="Ahrendt S."/>
            <person name="Wang J."/>
            <person name="Lipzen A."/>
            <person name="Daum C."/>
            <person name="Barry K."/>
            <person name="Grigoriev I.V."/>
            <person name="Favel A."/>
            <person name="Rosso M.N."/>
            <person name="Martin F."/>
        </authorList>
    </citation>
    <scope>NUCLEOTIDE SEQUENCE [LARGE SCALE GENOMIC DNA]</scope>
    <source>
        <strain evidence="1 2">CIRM-BRFM 2984</strain>
    </source>
</reference>
<accession>A0AAW0BEU9</accession>
<sequence length="206" mass="22548">MGTTVWRTVIRVKTRVRGTPTIPGSFSPHPNPLHFMVVCDARHVIQHRHSRRTLLRPPPRAGVLHPLAPRGIVGEGDALPLRAADGAQCLRKVFQGWARVDLCGGSWVDWSARGLASECEADLGVVWRLLHVSCVLPKTVGPLILLVWIVAAAVSIRALSPHATALKTSCDSFLLGRQRCGERPLRWRDSASLCIAPSAFLTPRCL</sequence>
<evidence type="ECO:0000313" key="2">
    <source>
        <dbReference type="Proteomes" id="UP001362999"/>
    </source>
</evidence>
<organism evidence="1 2">
    <name type="scientific">Favolaschia claudopus</name>
    <dbReference type="NCBI Taxonomy" id="2862362"/>
    <lineage>
        <taxon>Eukaryota</taxon>
        <taxon>Fungi</taxon>
        <taxon>Dikarya</taxon>
        <taxon>Basidiomycota</taxon>
        <taxon>Agaricomycotina</taxon>
        <taxon>Agaricomycetes</taxon>
        <taxon>Agaricomycetidae</taxon>
        <taxon>Agaricales</taxon>
        <taxon>Marasmiineae</taxon>
        <taxon>Mycenaceae</taxon>
        <taxon>Favolaschia</taxon>
    </lineage>
</organism>